<protein>
    <submittedName>
        <fullName evidence="1">Uncharacterized protein</fullName>
    </submittedName>
</protein>
<dbReference type="EMBL" id="WIXJ01000001">
    <property type="protein sequence ID" value="MQY50192.1"/>
    <property type="molecule type" value="Genomic_DNA"/>
</dbReference>
<evidence type="ECO:0000313" key="1">
    <source>
        <dbReference type="EMBL" id="MQY50192.1"/>
    </source>
</evidence>
<sequence>MTYDLSSTKEPEKAALARDRFGAHIPTDRSWPFSAHQIQDGKLIIFPEGRKTTFSLTSLPSPNTDYPINTP</sequence>
<proteinExistence type="predicted"/>
<name>A0A6L5JTN4_RHOTE</name>
<dbReference type="Proteomes" id="UP000480275">
    <property type="component" value="Unassembled WGS sequence"/>
</dbReference>
<comment type="caution">
    <text evidence="1">The sequence shown here is derived from an EMBL/GenBank/DDBJ whole genome shotgun (WGS) entry which is preliminary data.</text>
</comment>
<reference evidence="1 2" key="1">
    <citation type="submission" date="2019-10" db="EMBL/GenBank/DDBJ databases">
        <title>Whole-genome sequence of the purple nonsulfur photosynthetic bacterium Rhodocyclus tenuis.</title>
        <authorList>
            <person name="Kyndt J.A."/>
            <person name="Meyer T.E."/>
        </authorList>
    </citation>
    <scope>NUCLEOTIDE SEQUENCE [LARGE SCALE GENOMIC DNA]</scope>
    <source>
        <strain evidence="1 2">DSM 110</strain>
    </source>
</reference>
<accession>A0A6L5JTN4</accession>
<evidence type="ECO:0000313" key="2">
    <source>
        <dbReference type="Proteomes" id="UP000480275"/>
    </source>
</evidence>
<dbReference type="AlphaFoldDB" id="A0A6L5JTN4"/>
<gene>
    <name evidence="1" type="ORF">GHK24_00135</name>
</gene>
<organism evidence="1 2">
    <name type="scientific">Rhodocyclus tenuis</name>
    <name type="common">Rhodospirillum tenue</name>
    <dbReference type="NCBI Taxonomy" id="1066"/>
    <lineage>
        <taxon>Bacteria</taxon>
        <taxon>Pseudomonadati</taxon>
        <taxon>Pseudomonadota</taxon>
        <taxon>Betaproteobacteria</taxon>
        <taxon>Rhodocyclales</taxon>
        <taxon>Rhodocyclaceae</taxon>
        <taxon>Rhodocyclus</taxon>
    </lineage>
</organism>